<reference evidence="2" key="1">
    <citation type="submission" date="2023-07" db="EMBL/GenBank/DDBJ databases">
        <title>Genome content predicts the carbon catabolic preferences of heterotrophic bacteria.</title>
        <authorList>
            <person name="Gralka M."/>
        </authorList>
    </citation>
    <scope>NUCLEOTIDE SEQUENCE</scope>
    <source>
        <strain evidence="2">I2M16</strain>
    </source>
</reference>
<dbReference type="EMBL" id="JAUOPG010000003">
    <property type="protein sequence ID" value="MDO6453299.1"/>
    <property type="molecule type" value="Genomic_DNA"/>
</dbReference>
<dbReference type="AlphaFoldDB" id="A0AAW7XG99"/>
<proteinExistence type="predicted"/>
<protein>
    <recommendedName>
        <fullName evidence="4">RpoE-regulated lipoprotein</fullName>
    </recommendedName>
</protein>
<organism evidence="2 3">
    <name type="scientific">Neptunomonas phycophila</name>
    <dbReference type="NCBI Taxonomy" id="1572645"/>
    <lineage>
        <taxon>Bacteria</taxon>
        <taxon>Pseudomonadati</taxon>
        <taxon>Pseudomonadota</taxon>
        <taxon>Gammaproteobacteria</taxon>
        <taxon>Oceanospirillales</taxon>
        <taxon>Oceanospirillaceae</taxon>
        <taxon>Neptunomonas</taxon>
    </lineage>
</organism>
<feature type="chain" id="PRO_5043756775" description="RpoE-regulated lipoprotein" evidence="1">
    <location>
        <begin position="23"/>
        <end position="196"/>
    </location>
</feature>
<comment type="caution">
    <text evidence="2">The sequence shown here is derived from an EMBL/GenBank/DDBJ whole genome shotgun (WGS) entry which is preliminary data.</text>
</comment>
<evidence type="ECO:0000313" key="3">
    <source>
        <dbReference type="Proteomes" id="UP001169862"/>
    </source>
</evidence>
<evidence type="ECO:0000313" key="2">
    <source>
        <dbReference type="EMBL" id="MDO6453299.1"/>
    </source>
</evidence>
<name>A0AAW7XG99_9GAMM</name>
<evidence type="ECO:0000256" key="1">
    <source>
        <dbReference type="SAM" id="SignalP"/>
    </source>
</evidence>
<accession>A0AAW7XG99</accession>
<feature type="signal peptide" evidence="1">
    <location>
        <begin position="1"/>
        <end position="22"/>
    </location>
</feature>
<sequence length="196" mass="21800">MSHFYRLRMAWLIILTTSLALAGCSTTLFDAPPTVTSTAKLSASKSVNLAPYASEYGWIHAGCFASLSSNDLTGAAVKIIDLQGERILHGRLTKRIDPLAITAQDQQQCFALSNARLEYNLTDGRSFYSIETDSNIGLAIGVLNDARFDFNPLHGYSYCQTTHRLLFTVWEQAPYTSAIRWKDSYYVDDPMIPTCP</sequence>
<dbReference type="Proteomes" id="UP001169862">
    <property type="component" value="Unassembled WGS sequence"/>
</dbReference>
<gene>
    <name evidence="2" type="ORF">Q4490_06955</name>
</gene>
<dbReference type="RefSeq" id="WP_303549472.1">
    <property type="nucleotide sequence ID" value="NZ_JAUOPG010000003.1"/>
</dbReference>
<dbReference type="PROSITE" id="PS51257">
    <property type="entry name" value="PROKAR_LIPOPROTEIN"/>
    <property type="match status" value="1"/>
</dbReference>
<evidence type="ECO:0008006" key="4">
    <source>
        <dbReference type="Google" id="ProtNLM"/>
    </source>
</evidence>
<keyword evidence="1" id="KW-0732">Signal</keyword>